<evidence type="ECO:0000256" key="5">
    <source>
        <dbReference type="ARBA" id="ARBA00023242"/>
    </source>
</evidence>
<dbReference type="InterPro" id="IPR003340">
    <property type="entry name" value="B3_DNA-bd"/>
</dbReference>
<comment type="subcellular location">
    <subcellularLocation>
        <location evidence="1">Nucleus</location>
    </subcellularLocation>
</comment>
<gene>
    <name evidence="7" type="ORF">CEPIT_LOCUS23289</name>
</gene>
<evidence type="ECO:0000256" key="3">
    <source>
        <dbReference type="ARBA" id="ARBA00023125"/>
    </source>
</evidence>
<evidence type="ECO:0000259" key="6">
    <source>
        <dbReference type="PROSITE" id="PS50863"/>
    </source>
</evidence>
<keyword evidence="8" id="KW-1185">Reference proteome</keyword>
<evidence type="ECO:0000313" key="8">
    <source>
        <dbReference type="Proteomes" id="UP001152523"/>
    </source>
</evidence>
<feature type="domain" description="TF-B3" evidence="6">
    <location>
        <begin position="1"/>
        <end position="83"/>
    </location>
</feature>
<dbReference type="Proteomes" id="UP001152523">
    <property type="component" value="Unassembled WGS sequence"/>
</dbReference>
<keyword evidence="2" id="KW-0805">Transcription regulation</keyword>
<evidence type="ECO:0000256" key="4">
    <source>
        <dbReference type="ARBA" id="ARBA00023163"/>
    </source>
</evidence>
<dbReference type="PROSITE" id="PS50863">
    <property type="entry name" value="B3"/>
    <property type="match status" value="1"/>
</dbReference>
<accession>A0AAV0EBN2</accession>
<protein>
    <recommendedName>
        <fullName evidence="6">TF-B3 domain-containing protein</fullName>
    </recommendedName>
</protein>
<keyword evidence="3" id="KW-0238">DNA-binding</keyword>
<reference evidence="7" key="1">
    <citation type="submission" date="2022-07" db="EMBL/GenBank/DDBJ databases">
        <authorList>
            <person name="Macas J."/>
            <person name="Novak P."/>
            <person name="Neumann P."/>
        </authorList>
    </citation>
    <scope>NUCLEOTIDE SEQUENCE</scope>
</reference>
<evidence type="ECO:0000256" key="1">
    <source>
        <dbReference type="ARBA" id="ARBA00004123"/>
    </source>
</evidence>
<dbReference type="Pfam" id="PF02362">
    <property type="entry name" value="B3"/>
    <property type="match status" value="1"/>
</dbReference>
<dbReference type="SUPFAM" id="SSF101936">
    <property type="entry name" value="DNA-binding pseudobarrel domain"/>
    <property type="match status" value="1"/>
</dbReference>
<dbReference type="InterPro" id="IPR050655">
    <property type="entry name" value="Plant_B3_domain"/>
</dbReference>
<keyword evidence="4" id="KW-0804">Transcription</keyword>
<name>A0AAV0EBN2_9ASTE</name>
<keyword evidence="5" id="KW-0539">Nucleus</keyword>
<evidence type="ECO:0000313" key="7">
    <source>
        <dbReference type="EMBL" id="CAH9120899.1"/>
    </source>
</evidence>
<dbReference type="PANTHER" id="PTHR31920:SF37">
    <property type="entry name" value="B3 DOMAIN-CONTAINING TRANSCRIPTION FACTOR VRN1"/>
    <property type="match status" value="1"/>
</dbReference>
<dbReference type="GO" id="GO:0005634">
    <property type="term" value="C:nucleus"/>
    <property type="evidence" value="ECO:0007669"/>
    <property type="project" value="UniProtKB-SubCell"/>
</dbReference>
<dbReference type="EMBL" id="CAMAPF010000916">
    <property type="protein sequence ID" value="CAH9120899.1"/>
    <property type="molecule type" value="Genomic_DNA"/>
</dbReference>
<organism evidence="7 8">
    <name type="scientific">Cuscuta epithymum</name>
    <dbReference type="NCBI Taxonomy" id="186058"/>
    <lineage>
        <taxon>Eukaryota</taxon>
        <taxon>Viridiplantae</taxon>
        <taxon>Streptophyta</taxon>
        <taxon>Embryophyta</taxon>
        <taxon>Tracheophyta</taxon>
        <taxon>Spermatophyta</taxon>
        <taxon>Magnoliopsida</taxon>
        <taxon>eudicotyledons</taxon>
        <taxon>Gunneridae</taxon>
        <taxon>Pentapetalae</taxon>
        <taxon>asterids</taxon>
        <taxon>lamiids</taxon>
        <taxon>Solanales</taxon>
        <taxon>Convolvulaceae</taxon>
        <taxon>Cuscuteae</taxon>
        <taxon>Cuscuta</taxon>
        <taxon>Cuscuta subgen. Cuscuta</taxon>
    </lineage>
</organism>
<proteinExistence type="predicted"/>
<dbReference type="Gene3D" id="2.40.330.10">
    <property type="entry name" value="DNA-binding pseudobarrel domain"/>
    <property type="match status" value="1"/>
</dbReference>
<dbReference type="PANTHER" id="PTHR31920">
    <property type="entry name" value="B3 DOMAIN-CONTAINING"/>
    <property type="match status" value="1"/>
</dbReference>
<sequence>MSNVQMIPENLVQKLKDKLSDIVKLKLPNGCEWEVHFERSKEKAWFDDGLASFIQDNSIGIHFFLLFKYAENSHFNVHVFDLTTTEIDYPSKTSSSGITPDTMSGN</sequence>
<dbReference type="AlphaFoldDB" id="A0AAV0EBN2"/>
<dbReference type="CDD" id="cd10017">
    <property type="entry name" value="B3_DNA"/>
    <property type="match status" value="1"/>
</dbReference>
<comment type="caution">
    <text evidence="7">The sequence shown here is derived from an EMBL/GenBank/DDBJ whole genome shotgun (WGS) entry which is preliminary data.</text>
</comment>
<evidence type="ECO:0000256" key="2">
    <source>
        <dbReference type="ARBA" id="ARBA00023015"/>
    </source>
</evidence>
<dbReference type="InterPro" id="IPR015300">
    <property type="entry name" value="DNA-bd_pseudobarrel_sf"/>
</dbReference>
<dbReference type="GO" id="GO:0003677">
    <property type="term" value="F:DNA binding"/>
    <property type="evidence" value="ECO:0007669"/>
    <property type="project" value="UniProtKB-KW"/>
</dbReference>